<reference evidence="1 2" key="1">
    <citation type="submission" date="2020-08" db="EMBL/GenBank/DDBJ databases">
        <title>Genomic Encyclopedia of Type Strains, Phase IV (KMG-IV): sequencing the most valuable type-strain genomes for metagenomic binning, comparative biology and taxonomic classification.</title>
        <authorList>
            <person name="Goeker M."/>
        </authorList>
    </citation>
    <scope>NUCLEOTIDE SEQUENCE [LARGE SCALE GENOMIC DNA]</scope>
    <source>
        <strain evidence="1 2">DSM 23562</strain>
    </source>
</reference>
<accession>A0A7W9SQF3</accession>
<gene>
    <name evidence="1" type="ORF">HNQ39_001875</name>
</gene>
<name>A0A7W9SQF3_ARMRO</name>
<keyword evidence="2" id="KW-1185">Reference proteome</keyword>
<dbReference type="Proteomes" id="UP000520814">
    <property type="component" value="Unassembled WGS sequence"/>
</dbReference>
<organism evidence="1 2">
    <name type="scientific">Armatimonas rosea</name>
    <dbReference type="NCBI Taxonomy" id="685828"/>
    <lineage>
        <taxon>Bacteria</taxon>
        <taxon>Bacillati</taxon>
        <taxon>Armatimonadota</taxon>
        <taxon>Armatimonadia</taxon>
        <taxon>Armatimonadales</taxon>
        <taxon>Armatimonadaceae</taxon>
        <taxon>Armatimonas</taxon>
    </lineage>
</organism>
<sequence length="135" mass="15209">MNEPEHPLLTRMRDVARASQIAPTSPTDTSTLGAGGVAGLQAPRTPAALELPNLYFAFQLGNWPPHKLLFKVLRRALLFPLLRRQVLFNHSVQNVLEGYRRELDAAHSFAHQASLRIAELEEQLALLKQEQQERP</sequence>
<dbReference type="RefSeq" id="WP_184194350.1">
    <property type="nucleotide sequence ID" value="NZ_JACHGW010000002.1"/>
</dbReference>
<protein>
    <submittedName>
        <fullName evidence="1">Uncharacterized protein</fullName>
    </submittedName>
</protein>
<evidence type="ECO:0000313" key="1">
    <source>
        <dbReference type="EMBL" id="MBB6050084.1"/>
    </source>
</evidence>
<comment type="caution">
    <text evidence="1">The sequence shown here is derived from an EMBL/GenBank/DDBJ whole genome shotgun (WGS) entry which is preliminary data.</text>
</comment>
<evidence type="ECO:0000313" key="2">
    <source>
        <dbReference type="Proteomes" id="UP000520814"/>
    </source>
</evidence>
<dbReference type="AlphaFoldDB" id="A0A7W9SQF3"/>
<proteinExistence type="predicted"/>
<dbReference type="EMBL" id="JACHGW010000002">
    <property type="protein sequence ID" value="MBB6050084.1"/>
    <property type="molecule type" value="Genomic_DNA"/>
</dbReference>